<evidence type="ECO:0000256" key="1">
    <source>
        <dbReference type="SAM" id="MobiDB-lite"/>
    </source>
</evidence>
<dbReference type="AlphaFoldDB" id="A0A061R7P9"/>
<organism evidence="2">
    <name type="scientific">Tetraselmis sp. GSL018</name>
    <dbReference type="NCBI Taxonomy" id="582737"/>
    <lineage>
        <taxon>Eukaryota</taxon>
        <taxon>Viridiplantae</taxon>
        <taxon>Chlorophyta</taxon>
        <taxon>core chlorophytes</taxon>
        <taxon>Chlorodendrophyceae</taxon>
        <taxon>Chlorodendrales</taxon>
        <taxon>Chlorodendraceae</taxon>
        <taxon>Tetraselmis</taxon>
    </lineage>
</organism>
<protein>
    <submittedName>
        <fullName evidence="2">Uncharacterized protein</fullName>
    </submittedName>
</protein>
<dbReference type="EMBL" id="GBEZ01019947">
    <property type="protein sequence ID" value="JAC66675.1"/>
    <property type="molecule type" value="Transcribed_RNA"/>
</dbReference>
<evidence type="ECO:0000313" key="2">
    <source>
        <dbReference type="EMBL" id="JAC66675.1"/>
    </source>
</evidence>
<gene>
    <name evidence="2" type="ORF">TSPGSL018_13073</name>
</gene>
<feature type="region of interest" description="Disordered" evidence="1">
    <location>
        <begin position="1"/>
        <end position="81"/>
    </location>
</feature>
<accession>A0A061R7P9</accession>
<name>A0A061R7P9_9CHLO</name>
<feature type="compositionally biased region" description="Gly residues" evidence="1">
    <location>
        <begin position="16"/>
        <end position="27"/>
    </location>
</feature>
<sequence>MNNGVGEDGWERTAGENGGRDGSVGGREGVREYFPTGLEQNGSLRWRCEDGKGRWGGGKQGDDEGRQTRKGKKMEAEKRRGEIGDDGEYICHTWEWRGHSEMETGDSGRG</sequence>
<feature type="compositionally biased region" description="Basic and acidic residues" evidence="1">
    <location>
        <begin position="60"/>
        <end position="81"/>
    </location>
</feature>
<reference evidence="2" key="1">
    <citation type="submission" date="2014-05" db="EMBL/GenBank/DDBJ databases">
        <title>The transcriptome of the halophilic microalga Tetraselmis sp. GSL018 isolated from the Great Salt Lake, Utah.</title>
        <authorList>
            <person name="Jinkerson R.E."/>
            <person name="D'Adamo S."/>
            <person name="Posewitz M.C."/>
        </authorList>
    </citation>
    <scope>NUCLEOTIDE SEQUENCE</scope>
    <source>
        <strain evidence="2">GSL018</strain>
    </source>
</reference>
<proteinExistence type="predicted"/>